<dbReference type="InterPro" id="IPR008709">
    <property type="entry name" value="Neurochondrin"/>
</dbReference>
<name>A0A423XMW1_9PEZI</name>
<organism evidence="2 3">
    <name type="scientific">Cytospora leucostoma</name>
    <dbReference type="NCBI Taxonomy" id="1230097"/>
    <lineage>
        <taxon>Eukaryota</taxon>
        <taxon>Fungi</taxon>
        <taxon>Dikarya</taxon>
        <taxon>Ascomycota</taxon>
        <taxon>Pezizomycotina</taxon>
        <taxon>Sordariomycetes</taxon>
        <taxon>Sordariomycetidae</taxon>
        <taxon>Diaporthales</taxon>
        <taxon>Cytosporaceae</taxon>
        <taxon>Cytospora</taxon>
    </lineage>
</organism>
<feature type="region of interest" description="Disordered" evidence="1">
    <location>
        <begin position="1"/>
        <end position="35"/>
    </location>
</feature>
<evidence type="ECO:0008006" key="4">
    <source>
        <dbReference type="Google" id="ProtNLM"/>
    </source>
</evidence>
<sequence length="658" mass="71610">MSSVQEDTPQGVQSPENSSQPHQSQGDGEPQDVSVTVEKIQQLLKTKNDTSRFVGLALLKSVLDNSQQLREDEAAITTLWQSVSPKFLDRLLRSGSKQGSSSKDTRDMVDIAVAVLHTFSVLLPDEAKADSSLTGRIPALVLVILHSSETTTQLILQTLLTLVSCPSGAKVFADIEDVSPLIESAPSQPLALDVFLYAYAQTATLVGDHLSIAPRIRQTIEGLTASFKGTDAVTLLNFIDKLLRRFDPEVAPSTSSWLKSVTGFIRNLVTSKPTPASRAAYTNLSASLLQTFPAEASKLLFSDEGNSDKPFSYLLMNLVLVDLRASFPTLLGHLNSPLYEDISRGLASAFDVVSAFIGFLVRILEDDLEGPLSSLLMDPDLLMKVRTSISETLSLAIEYLRDRWDAAEAGAMGLHPDARAGTADTSMGSHYTLAWDSKTDNANQDPLILAAIRALAIWLREDDNETLRKEAAGLSDMFMDLYKGSTTPSARLDFRRPVLVALEGIITLADGITSLLDNDGWQILTQDMLSILQASSTRTEENECARGIEIVRVLLPIVEEESPGSREAWMSVITAVSAWSGPADIDQPSIVYEFQAAVLQLVTALASNTHPSMQKRYIHSFTAVLGIAEILKCKVVHLRDEALAESLRDVETTLGALR</sequence>
<dbReference type="SUPFAM" id="SSF48371">
    <property type="entry name" value="ARM repeat"/>
    <property type="match status" value="1"/>
</dbReference>
<feature type="compositionally biased region" description="Polar residues" evidence="1">
    <location>
        <begin position="1"/>
        <end position="26"/>
    </location>
</feature>
<protein>
    <recommendedName>
        <fullName evidence="4">DUF1941 family protein</fullName>
    </recommendedName>
</protein>
<comment type="caution">
    <text evidence="2">The sequence shown here is derived from an EMBL/GenBank/DDBJ whole genome shotgun (WGS) entry which is preliminary data.</text>
</comment>
<dbReference type="Proteomes" id="UP000285146">
    <property type="component" value="Unassembled WGS sequence"/>
</dbReference>
<evidence type="ECO:0000256" key="1">
    <source>
        <dbReference type="SAM" id="MobiDB-lite"/>
    </source>
</evidence>
<proteinExistence type="predicted"/>
<accession>A0A423XMW1</accession>
<dbReference type="InParanoid" id="A0A423XMW1"/>
<dbReference type="InterPro" id="IPR016024">
    <property type="entry name" value="ARM-type_fold"/>
</dbReference>
<dbReference type="PANTHER" id="PTHR13109:SF7">
    <property type="entry name" value="NEUROCHONDRIN"/>
    <property type="match status" value="1"/>
</dbReference>
<evidence type="ECO:0000313" key="3">
    <source>
        <dbReference type="Proteomes" id="UP000285146"/>
    </source>
</evidence>
<dbReference type="PANTHER" id="PTHR13109">
    <property type="entry name" value="NEUROCHONDRIN"/>
    <property type="match status" value="1"/>
</dbReference>
<dbReference type="Pfam" id="PF05536">
    <property type="entry name" value="Neurochondrin"/>
    <property type="match status" value="1"/>
</dbReference>
<keyword evidence="3" id="KW-1185">Reference proteome</keyword>
<gene>
    <name evidence="2" type="ORF">VPNG_00530</name>
</gene>
<reference evidence="2 3" key="1">
    <citation type="submission" date="2015-09" db="EMBL/GenBank/DDBJ databases">
        <title>Host preference determinants of Valsa canker pathogens revealed by comparative genomics.</title>
        <authorList>
            <person name="Yin Z."/>
            <person name="Huang L."/>
        </authorList>
    </citation>
    <scope>NUCLEOTIDE SEQUENCE [LARGE SCALE GENOMIC DNA]</scope>
    <source>
        <strain evidence="2 3">SXYLt</strain>
    </source>
</reference>
<dbReference type="OrthoDB" id="8962942at2759"/>
<dbReference type="AlphaFoldDB" id="A0A423XMW1"/>
<evidence type="ECO:0000313" key="2">
    <source>
        <dbReference type="EMBL" id="ROW17772.1"/>
    </source>
</evidence>
<dbReference type="STRING" id="1230097.A0A423XMW1"/>
<dbReference type="EMBL" id="LKEB01000002">
    <property type="protein sequence ID" value="ROW17772.1"/>
    <property type="molecule type" value="Genomic_DNA"/>
</dbReference>